<dbReference type="SUPFAM" id="SSF141452">
    <property type="entry name" value="Hcp1-like"/>
    <property type="match status" value="1"/>
</dbReference>
<evidence type="ECO:0000313" key="1">
    <source>
        <dbReference type="EMBL" id="OBU09392.1"/>
    </source>
</evidence>
<dbReference type="Pfam" id="PF05638">
    <property type="entry name" value="T6SS_HCP"/>
    <property type="match status" value="1"/>
</dbReference>
<organism evidence="1 2">
    <name type="scientific">Morganella psychrotolerans</name>
    <dbReference type="NCBI Taxonomy" id="368603"/>
    <lineage>
        <taxon>Bacteria</taxon>
        <taxon>Pseudomonadati</taxon>
        <taxon>Pseudomonadota</taxon>
        <taxon>Gammaproteobacteria</taxon>
        <taxon>Enterobacterales</taxon>
        <taxon>Morganellaceae</taxon>
        <taxon>Morganella</taxon>
    </lineage>
</organism>
<comment type="caution">
    <text evidence="1">The sequence shown here is derived from an EMBL/GenBank/DDBJ whole genome shotgun (WGS) entry which is preliminary data.</text>
</comment>
<gene>
    <name evidence="1" type="ORF">AYY17_18675</name>
</gene>
<dbReference type="PANTHER" id="PTHR34319:SF7">
    <property type="entry name" value="HNH ENDONUCLEASE DOMAIN-CONTAINING PROTEIN"/>
    <property type="match status" value="1"/>
</dbReference>
<protein>
    <submittedName>
        <fullName evidence="1">Type VI secretion system protein</fullName>
    </submittedName>
</protein>
<dbReference type="PANTHER" id="PTHR34319">
    <property type="entry name" value="MAJOR EXPORTED PROTEIN"/>
    <property type="match status" value="1"/>
</dbReference>
<reference evidence="1 2" key="1">
    <citation type="submission" date="2016-06" db="EMBL/GenBank/DDBJ databases">
        <authorList>
            <person name="Kjaerup R.B."/>
            <person name="Dalgaard T.S."/>
            <person name="Juul-Madsen H.R."/>
        </authorList>
    </citation>
    <scope>NUCLEOTIDE SEQUENCE [LARGE SCALE GENOMIC DNA]</scope>
    <source>
        <strain evidence="1 2">GCSL-Mp3</strain>
    </source>
</reference>
<dbReference type="Gene3D" id="2.30.110.20">
    <property type="entry name" value="Hcp1-like"/>
    <property type="match status" value="1"/>
</dbReference>
<dbReference type="InterPro" id="IPR052947">
    <property type="entry name" value="T6SS_Hcp1_domain"/>
</dbReference>
<dbReference type="AlphaFoldDB" id="A0A1B8HK02"/>
<accession>A0A1B8HK02</accession>
<sequence>MANKIYLRLQGNKQGLISRGCSSPESIGNKYQYGHEDQIFVYSFSHDIFLEQNAVHHPVIISKPIDKSSPLLGVSISENEILTCELDFYRTAISGVQEKYYTVKLTSAAIVNVSSHYPNALTHNDVQPHESITLCYESITWRHCAAGTSGYSINGRHPF</sequence>
<dbReference type="InterPro" id="IPR036624">
    <property type="entry name" value="Hcp1-lik_sf"/>
</dbReference>
<dbReference type="Proteomes" id="UP000092247">
    <property type="component" value="Unassembled WGS sequence"/>
</dbReference>
<dbReference type="InterPro" id="IPR008514">
    <property type="entry name" value="T6SS_Hcp"/>
</dbReference>
<dbReference type="RefSeq" id="WP_067422789.1">
    <property type="nucleotide sequence ID" value="NZ_LZEX01000010.1"/>
</dbReference>
<proteinExistence type="predicted"/>
<dbReference type="EMBL" id="LZEX01000010">
    <property type="protein sequence ID" value="OBU09392.1"/>
    <property type="molecule type" value="Genomic_DNA"/>
</dbReference>
<dbReference type="NCBIfam" id="TIGR03344">
    <property type="entry name" value="VI_effect_Hcp1"/>
    <property type="match status" value="1"/>
</dbReference>
<name>A0A1B8HK02_9GAMM</name>
<dbReference type="STRING" id="368603.AYY16_18215"/>
<evidence type="ECO:0000313" key="2">
    <source>
        <dbReference type="Proteomes" id="UP000092247"/>
    </source>
</evidence>